<comment type="caution">
    <text evidence="1">The sequence shown here is derived from an EMBL/GenBank/DDBJ whole genome shotgun (WGS) entry which is preliminary data.</text>
</comment>
<protein>
    <submittedName>
        <fullName evidence="1">Uncharacterized protein</fullName>
    </submittedName>
</protein>
<dbReference type="Proteomes" id="UP001164539">
    <property type="component" value="Chromosome 12"/>
</dbReference>
<evidence type="ECO:0000313" key="2">
    <source>
        <dbReference type="Proteomes" id="UP001164539"/>
    </source>
</evidence>
<keyword evidence="2" id="KW-1185">Reference proteome</keyword>
<accession>A0ACC1X2M2</accession>
<sequence>MSSGTFSIVSSFSSSSSLDAVGKLSSDEEGSEIFILFMKSFTCGLGIIIVQKVHKDQEESKEEVTSIVSVSTIFDTPQFIQSQLESSVNMKNMNILESSNFPRESFADNYQQSTVAEKEEEEVVLKHFSSIRNEHEVNLDHPSNKRKVLKVYSTSTRSGNGPLKQIKWKLGRFRIRTVQLGGGVVVVQDEDKDQQ</sequence>
<dbReference type="EMBL" id="CM051405">
    <property type="protein sequence ID" value="KAJ4705147.1"/>
    <property type="molecule type" value="Genomic_DNA"/>
</dbReference>
<reference evidence="1 2" key="1">
    <citation type="journal article" date="2023" name="Science">
        <title>Complex scaffold remodeling in plant triterpene biosynthesis.</title>
        <authorList>
            <person name="De La Pena R."/>
            <person name="Hodgson H."/>
            <person name="Liu J.C."/>
            <person name="Stephenson M.J."/>
            <person name="Martin A.C."/>
            <person name="Owen C."/>
            <person name="Harkess A."/>
            <person name="Leebens-Mack J."/>
            <person name="Jimenez L.E."/>
            <person name="Osbourn A."/>
            <person name="Sattely E.S."/>
        </authorList>
    </citation>
    <scope>NUCLEOTIDE SEQUENCE [LARGE SCALE GENOMIC DNA]</scope>
    <source>
        <strain evidence="2">cv. JPN11</strain>
        <tissue evidence="1">Leaf</tissue>
    </source>
</reference>
<organism evidence="1 2">
    <name type="scientific">Melia azedarach</name>
    <name type="common">Chinaberry tree</name>
    <dbReference type="NCBI Taxonomy" id="155640"/>
    <lineage>
        <taxon>Eukaryota</taxon>
        <taxon>Viridiplantae</taxon>
        <taxon>Streptophyta</taxon>
        <taxon>Embryophyta</taxon>
        <taxon>Tracheophyta</taxon>
        <taxon>Spermatophyta</taxon>
        <taxon>Magnoliopsida</taxon>
        <taxon>eudicotyledons</taxon>
        <taxon>Gunneridae</taxon>
        <taxon>Pentapetalae</taxon>
        <taxon>rosids</taxon>
        <taxon>malvids</taxon>
        <taxon>Sapindales</taxon>
        <taxon>Meliaceae</taxon>
        <taxon>Melia</taxon>
    </lineage>
</organism>
<evidence type="ECO:0000313" key="1">
    <source>
        <dbReference type="EMBL" id="KAJ4705147.1"/>
    </source>
</evidence>
<gene>
    <name evidence="1" type="ORF">OWV82_021965</name>
</gene>
<name>A0ACC1X2M2_MELAZ</name>
<proteinExistence type="predicted"/>